<evidence type="ECO:0000256" key="11">
    <source>
        <dbReference type="ARBA" id="ARBA00022857"/>
    </source>
</evidence>
<accession>A0A7X0LL14</accession>
<dbReference type="InterPro" id="IPR014273">
    <property type="entry name" value="Isocitrate_DH_bac-typ"/>
</dbReference>
<dbReference type="GO" id="GO:0006102">
    <property type="term" value="P:isocitrate metabolic process"/>
    <property type="evidence" value="ECO:0007669"/>
    <property type="project" value="TreeGrafter"/>
</dbReference>
<dbReference type="GO" id="GO:0004449">
    <property type="term" value="F:isocitrate dehydrogenase (NAD+) activity"/>
    <property type="evidence" value="ECO:0007669"/>
    <property type="project" value="TreeGrafter"/>
</dbReference>
<comment type="caution">
    <text evidence="20">The sequence shown here is derived from an EMBL/GenBank/DDBJ whole genome shotgun (WGS) entry which is preliminary data.</text>
</comment>
<keyword evidence="8" id="KW-0816">Tricarboxylic acid cycle</keyword>
<dbReference type="EC" id="1.1.1.42" evidence="5"/>
<evidence type="ECO:0000256" key="16">
    <source>
        <dbReference type="ARBA" id="ARBA00029990"/>
    </source>
</evidence>
<evidence type="ECO:0000256" key="17">
    <source>
        <dbReference type="ARBA" id="ARBA00031098"/>
    </source>
</evidence>
<dbReference type="PANTHER" id="PTHR11835:SF43">
    <property type="entry name" value="ISOPROPYLMALATE DEHYDROGENASE-LIKE DOMAIN-CONTAINING PROTEIN"/>
    <property type="match status" value="1"/>
</dbReference>
<feature type="domain" description="Isopropylmalate dehydrogenase-like" evidence="19">
    <location>
        <begin position="28"/>
        <end position="359"/>
    </location>
</feature>
<dbReference type="GO" id="GO:0051287">
    <property type="term" value="F:NAD binding"/>
    <property type="evidence" value="ECO:0007669"/>
    <property type="project" value="InterPro"/>
</dbReference>
<comment type="similarity">
    <text evidence="3">Belongs to the isocitrate and isopropylmalate dehydrogenases family.</text>
</comment>
<dbReference type="SMART" id="SM01329">
    <property type="entry name" value="Iso_dh"/>
    <property type="match status" value="1"/>
</dbReference>
<proteinExistence type="inferred from homology"/>
<evidence type="ECO:0000256" key="13">
    <source>
        <dbReference type="ARBA" id="ARBA00023211"/>
    </source>
</evidence>
<evidence type="ECO:0000256" key="5">
    <source>
        <dbReference type="ARBA" id="ARBA00013013"/>
    </source>
</evidence>
<evidence type="ECO:0000256" key="2">
    <source>
        <dbReference type="ARBA" id="ARBA00001946"/>
    </source>
</evidence>
<dbReference type="Gene3D" id="3.30.70.1570">
    <property type="match status" value="1"/>
</dbReference>
<dbReference type="GO" id="GO:0006099">
    <property type="term" value="P:tricarboxylic acid cycle"/>
    <property type="evidence" value="ECO:0007669"/>
    <property type="project" value="UniProtKB-KW"/>
</dbReference>
<keyword evidence="7" id="KW-0329">Glyoxylate bypass</keyword>
<keyword evidence="21" id="KW-1185">Reference proteome</keyword>
<evidence type="ECO:0000313" key="21">
    <source>
        <dbReference type="Proteomes" id="UP000541810"/>
    </source>
</evidence>
<dbReference type="SUPFAM" id="SSF53659">
    <property type="entry name" value="Isocitrate/Isopropylmalate dehydrogenase-like"/>
    <property type="match status" value="1"/>
</dbReference>
<dbReference type="InterPro" id="IPR019818">
    <property type="entry name" value="IsoCit/isopropylmalate_DH_CS"/>
</dbReference>
<dbReference type="Pfam" id="PF18324">
    <property type="entry name" value="Isocitrate_DH_C_bact"/>
    <property type="match status" value="1"/>
</dbReference>
<dbReference type="GO" id="GO:0004450">
    <property type="term" value="F:isocitrate dehydrogenase (NADP+) activity"/>
    <property type="evidence" value="ECO:0007669"/>
    <property type="project" value="UniProtKB-EC"/>
</dbReference>
<dbReference type="Proteomes" id="UP000541810">
    <property type="component" value="Unassembled WGS sequence"/>
</dbReference>
<dbReference type="InterPro" id="IPR024084">
    <property type="entry name" value="IsoPropMal-DH-like_dom"/>
</dbReference>
<evidence type="ECO:0000313" key="20">
    <source>
        <dbReference type="EMBL" id="MBB6430517.1"/>
    </source>
</evidence>
<dbReference type="PROSITE" id="PS00470">
    <property type="entry name" value="IDH_IMDH"/>
    <property type="match status" value="1"/>
</dbReference>
<evidence type="ECO:0000256" key="14">
    <source>
        <dbReference type="ARBA" id="ARBA00023554"/>
    </source>
</evidence>
<comment type="function">
    <text evidence="18">Catalyzes the oxidative decarboxylation of isocitrate to 2-oxoglutarate and carbon dioxide with the concomitant reduction of NADP(+).</text>
</comment>
<evidence type="ECO:0000256" key="1">
    <source>
        <dbReference type="ARBA" id="ARBA00001936"/>
    </source>
</evidence>
<dbReference type="InterPro" id="IPR046997">
    <property type="entry name" value="Isocitrate_DH_TT1725_C_sf"/>
</dbReference>
<evidence type="ECO:0000256" key="8">
    <source>
        <dbReference type="ARBA" id="ARBA00022532"/>
    </source>
</evidence>
<evidence type="ECO:0000256" key="15">
    <source>
        <dbReference type="ARBA" id="ARBA00029765"/>
    </source>
</evidence>
<keyword evidence="11" id="KW-0521">NADP</keyword>
<evidence type="ECO:0000256" key="6">
    <source>
        <dbReference type="ARBA" id="ARBA00019562"/>
    </source>
</evidence>
<keyword evidence="13" id="KW-0464">Manganese</keyword>
<comment type="catalytic activity">
    <reaction evidence="14">
        <text>D-threo-isocitrate + NADP(+) = 2-oxoglutarate + CO2 + NADPH</text>
        <dbReference type="Rhea" id="RHEA:19629"/>
        <dbReference type="ChEBI" id="CHEBI:15562"/>
        <dbReference type="ChEBI" id="CHEBI:16526"/>
        <dbReference type="ChEBI" id="CHEBI:16810"/>
        <dbReference type="ChEBI" id="CHEBI:57783"/>
        <dbReference type="ChEBI" id="CHEBI:58349"/>
        <dbReference type="EC" id="1.1.1.42"/>
    </reaction>
</comment>
<keyword evidence="10" id="KW-0460">Magnesium</keyword>
<evidence type="ECO:0000256" key="18">
    <source>
        <dbReference type="ARBA" id="ARBA00046127"/>
    </source>
</evidence>
<evidence type="ECO:0000256" key="12">
    <source>
        <dbReference type="ARBA" id="ARBA00023002"/>
    </source>
</evidence>
<dbReference type="Gene3D" id="3.40.718.10">
    <property type="entry name" value="Isopropylmalate Dehydrogenase"/>
    <property type="match status" value="1"/>
</dbReference>
<dbReference type="InterPro" id="IPR040978">
    <property type="entry name" value="Isocitrate_DH_TT1725_C"/>
</dbReference>
<dbReference type="Pfam" id="PF00180">
    <property type="entry name" value="Iso_dh"/>
    <property type="match status" value="1"/>
</dbReference>
<dbReference type="GO" id="GO:0006097">
    <property type="term" value="P:glyoxylate cycle"/>
    <property type="evidence" value="ECO:0007669"/>
    <property type="project" value="UniProtKB-KW"/>
</dbReference>
<comment type="cofactor">
    <cofactor evidence="2">
        <name>Mg(2+)</name>
        <dbReference type="ChEBI" id="CHEBI:18420"/>
    </cofactor>
</comment>
<keyword evidence="12 20" id="KW-0560">Oxidoreductase</keyword>
<protein>
    <recommendedName>
        <fullName evidence="6">Isocitrate dehydrogenase [NADP]</fullName>
        <ecNumber evidence="5">1.1.1.42</ecNumber>
    </recommendedName>
    <alternativeName>
        <fullName evidence="15">IDP</fullName>
    </alternativeName>
    <alternativeName>
        <fullName evidence="16">NADP(+)-specific ICDH</fullName>
    </alternativeName>
    <alternativeName>
        <fullName evidence="17">Oxalosuccinate decarboxylase</fullName>
    </alternativeName>
</protein>
<name>A0A7X0LL14_9BACT</name>
<evidence type="ECO:0000259" key="19">
    <source>
        <dbReference type="SMART" id="SM01329"/>
    </source>
</evidence>
<comment type="cofactor">
    <cofactor evidence="1">
        <name>Mn(2+)</name>
        <dbReference type="ChEBI" id="CHEBI:29035"/>
    </cofactor>
</comment>
<reference evidence="20 21" key="1">
    <citation type="submission" date="2020-08" db="EMBL/GenBank/DDBJ databases">
        <title>Genomic Encyclopedia of Type Strains, Phase IV (KMG-IV): sequencing the most valuable type-strain genomes for metagenomic binning, comparative biology and taxonomic classification.</title>
        <authorList>
            <person name="Goeker M."/>
        </authorList>
    </citation>
    <scope>NUCLEOTIDE SEQUENCE [LARGE SCALE GENOMIC DNA]</scope>
    <source>
        <strain evidence="20 21">DSM 103725</strain>
    </source>
</reference>
<organism evidence="20 21">
    <name type="scientific">Algisphaera agarilytica</name>
    <dbReference type="NCBI Taxonomy" id="1385975"/>
    <lineage>
        <taxon>Bacteria</taxon>
        <taxon>Pseudomonadati</taxon>
        <taxon>Planctomycetota</taxon>
        <taxon>Phycisphaerae</taxon>
        <taxon>Phycisphaerales</taxon>
        <taxon>Phycisphaeraceae</taxon>
        <taxon>Algisphaera</taxon>
    </lineage>
</organism>
<evidence type="ECO:0000256" key="10">
    <source>
        <dbReference type="ARBA" id="ARBA00022842"/>
    </source>
</evidence>
<dbReference type="FunFam" id="3.40.718.10:FF:000020">
    <property type="entry name" value="Isocitrate dehydrogenase"/>
    <property type="match status" value="1"/>
</dbReference>
<dbReference type="EMBL" id="JACHGY010000001">
    <property type="protein sequence ID" value="MBB6430517.1"/>
    <property type="molecule type" value="Genomic_DNA"/>
</dbReference>
<comment type="subunit">
    <text evidence="4">Homodimer.</text>
</comment>
<evidence type="ECO:0000256" key="7">
    <source>
        <dbReference type="ARBA" id="ARBA00022435"/>
    </source>
</evidence>
<dbReference type="GO" id="GO:0000287">
    <property type="term" value="F:magnesium ion binding"/>
    <property type="evidence" value="ECO:0007669"/>
    <property type="project" value="InterPro"/>
</dbReference>
<dbReference type="PANTHER" id="PTHR11835">
    <property type="entry name" value="DECARBOXYLATING DEHYDROGENASES-ISOCITRATE, ISOPROPYLMALATE, TARTRATE"/>
    <property type="match status" value="1"/>
</dbReference>
<keyword evidence="9" id="KW-0479">Metal-binding</keyword>
<evidence type="ECO:0000256" key="9">
    <source>
        <dbReference type="ARBA" id="ARBA00022723"/>
    </source>
</evidence>
<gene>
    <name evidence="20" type="ORF">HNQ40_002323</name>
</gene>
<evidence type="ECO:0000256" key="4">
    <source>
        <dbReference type="ARBA" id="ARBA00011738"/>
    </source>
</evidence>
<dbReference type="NCBIfam" id="TIGR02924">
    <property type="entry name" value="ICDH_alpha"/>
    <property type="match status" value="1"/>
</dbReference>
<dbReference type="AlphaFoldDB" id="A0A7X0LL14"/>
<sequence>MTAALKHSLADLEAPASLLSDQPQTRTRIAVAYGDGIGPEIMAATLSILDLAGADLGYDTIEIGEKVYERGVSAGIEPESWDTLRANKVFLKAPITTPQGGGFKSLNVTTRKTLGLYANVRPCVAYTPFVASKHPGMDVVIVRENEEDTYGGIEHRQTSEVTQCLKLISRPGCEKIVRYAFEYARSTGRKRVSCFTKDNIMKATDGLFHQVFDEIAPEYPEIEHDHWIIDIGAAMLADQPERFDVIVTPNLYGDIISDIAAQIAGSVGLCGTSNIGEDCAMFEAIHGSAPDIAGQDVANPSGLILAAVQMLVHLGKPDVAERIHNALLATIEDGIHTPDLYDPDVSQLKVGTAEFADAVIDRLDLKPRQLKAVQYHTAPEPAEVKVLSRKVPPSKPFKQLVGVDVFLDWDEPRRDPQRLAARLKYVSQSSGLELQMITNRGVKVWPSGFPETFCTDHWRCRFVPRQAHEKFEQDVSTTPKQLILLLTHLDNHGLDVIKTENLYTFDGKPGYSLGQGQ</sequence>
<evidence type="ECO:0000256" key="3">
    <source>
        <dbReference type="ARBA" id="ARBA00007769"/>
    </source>
</evidence>
<dbReference type="NCBIfam" id="NF006673">
    <property type="entry name" value="PRK09222.1"/>
    <property type="match status" value="1"/>
</dbReference>